<dbReference type="SUPFAM" id="SSF52317">
    <property type="entry name" value="Class I glutamine amidotransferase-like"/>
    <property type="match status" value="1"/>
</dbReference>
<dbReference type="Proteomes" id="UP000707138">
    <property type="component" value="Unassembled WGS sequence"/>
</dbReference>
<evidence type="ECO:0000256" key="1">
    <source>
        <dbReference type="ARBA" id="ARBA00005077"/>
    </source>
</evidence>
<dbReference type="PRINTS" id="PR00097">
    <property type="entry name" value="ANTSNTHASEII"/>
</dbReference>
<dbReference type="InterPro" id="IPR017926">
    <property type="entry name" value="GATASE"/>
</dbReference>
<dbReference type="InterPro" id="IPR036480">
    <property type="entry name" value="CarbP_synth_ssu_N_sf"/>
</dbReference>
<comment type="catalytic activity">
    <reaction evidence="8">
        <text>L-glutamine + H2O = L-glutamate + NH4(+)</text>
        <dbReference type="Rhea" id="RHEA:15889"/>
        <dbReference type="ChEBI" id="CHEBI:15377"/>
        <dbReference type="ChEBI" id="CHEBI:28938"/>
        <dbReference type="ChEBI" id="CHEBI:29985"/>
        <dbReference type="ChEBI" id="CHEBI:58359"/>
    </reaction>
</comment>
<feature type="binding site" evidence="8">
    <location>
        <position position="221"/>
    </location>
    <ligand>
        <name>L-glutamine</name>
        <dbReference type="ChEBI" id="CHEBI:58359"/>
    </ligand>
</feature>
<dbReference type="NCBIfam" id="TIGR01368">
    <property type="entry name" value="CPSaseIIsmall"/>
    <property type="match status" value="1"/>
</dbReference>
<feature type="binding site" evidence="8">
    <location>
        <position position="250"/>
    </location>
    <ligand>
        <name>L-glutamine</name>
        <dbReference type="ChEBI" id="CHEBI:58359"/>
    </ligand>
</feature>
<feature type="binding site" evidence="8">
    <location>
        <position position="44"/>
    </location>
    <ligand>
        <name>L-glutamine</name>
        <dbReference type="ChEBI" id="CHEBI:58359"/>
    </ligand>
</feature>
<name>A0ABS2GK98_9FIRM</name>
<keyword evidence="8" id="KW-0028">Amino-acid biosynthesis</keyword>
<feature type="binding site" evidence="8">
    <location>
        <position position="291"/>
    </location>
    <ligand>
        <name>L-glutamine</name>
        <dbReference type="ChEBI" id="CHEBI:58359"/>
    </ligand>
</feature>
<keyword evidence="6 8" id="KW-0315">Glutamine amidotransferase</keyword>
<evidence type="ECO:0000256" key="4">
    <source>
        <dbReference type="ARBA" id="ARBA00022741"/>
    </source>
</evidence>
<feature type="binding site" evidence="8">
    <location>
        <position position="247"/>
    </location>
    <ligand>
        <name>L-glutamine</name>
        <dbReference type="ChEBI" id="CHEBI:58359"/>
    </ligand>
</feature>
<evidence type="ECO:0000313" key="11">
    <source>
        <dbReference type="Proteomes" id="UP000707138"/>
    </source>
</evidence>
<feature type="domain" description="Carbamoyl-phosphate synthase small subunit N-terminal" evidence="9">
    <location>
        <begin position="1"/>
        <end position="130"/>
    </location>
</feature>
<dbReference type="InterPro" id="IPR002474">
    <property type="entry name" value="CarbamoylP_synth_ssu_N"/>
</dbReference>
<keyword evidence="5 8" id="KW-0067">ATP-binding</keyword>
<dbReference type="Gene3D" id="3.40.50.880">
    <property type="match status" value="1"/>
</dbReference>
<dbReference type="CDD" id="cd01744">
    <property type="entry name" value="GATase1_CPSase"/>
    <property type="match status" value="1"/>
</dbReference>
<dbReference type="HAMAP" id="MF_01209">
    <property type="entry name" value="CPSase_S_chain"/>
    <property type="match status" value="1"/>
</dbReference>
<comment type="pathway">
    <text evidence="1 8">Amino-acid biosynthesis; L-arginine biosynthesis; carbamoyl phosphate from bicarbonate: step 1/1.</text>
</comment>
<dbReference type="PANTHER" id="PTHR43418">
    <property type="entry name" value="MULTIFUNCTIONAL TRYPTOPHAN BIOSYNTHESIS PROTEIN-RELATED"/>
    <property type="match status" value="1"/>
</dbReference>
<dbReference type="InterPro" id="IPR029062">
    <property type="entry name" value="Class_I_gatase-like"/>
</dbReference>
<evidence type="ECO:0000313" key="10">
    <source>
        <dbReference type="EMBL" id="MBM6913692.1"/>
    </source>
</evidence>
<dbReference type="Pfam" id="PF00117">
    <property type="entry name" value="GATase"/>
    <property type="match status" value="1"/>
</dbReference>
<dbReference type="EC" id="6.3.5.5" evidence="8"/>
<keyword evidence="8" id="KW-0665">Pyrimidine biosynthesis</keyword>
<dbReference type="Pfam" id="PF00988">
    <property type="entry name" value="CPSase_sm_chain"/>
    <property type="match status" value="1"/>
</dbReference>
<evidence type="ECO:0000256" key="8">
    <source>
        <dbReference type="HAMAP-Rule" id="MF_01209"/>
    </source>
</evidence>
<comment type="caution">
    <text evidence="10">The sequence shown here is derived from an EMBL/GenBank/DDBJ whole genome shotgun (WGS) entry which is preliminary data.</text>
</comment>
<feature type="region of interest" description="CPSase" evidence="8">
    <location>
        <begin position="1"/>
        <end position="170"/>
    </location>
</feature>
<comment type="function">
    <text evidence="8">Small subunit of the glutamine-dependent carbamoyl phosphate synthetase (CPSase). CPSase catalyzes the formation of carbamoyl phosphate from the ammonia moiety of glutamine, carbonate, and phosphate donated by ATP, constituting the first step of 2 biosynthetic pathways, one leading to arginine and/or urea and the other to pyrimidine nucleotides. The small subunit (glutamine amidotransferase) binds and cleaves glutamine to supply the large subunit with the substrate ammonia.</text>
</comment>
<gene>
    <name evidence="8 10" type="primary">carA</name>
    <name evidence="10" type="ORF">H6A01_10285</name>
</gene>
<dbReference type="InterPro" id="IPR050472">
    <property type="entry name" value="Anth_synth/Amidotransfase"/>
</dbReference>
<comment type="catalytic activity">
    <reaction evidence="7 8">
        <text>hydrogencarbonate + L-glutamine + 2 ATP + H2O = carbamoyl phosphate + L-glutamate + 2 ADP + phosphate + 2 H(+)</text>
        <dbReference type="Rhea" id="RHEA:18633"/>
        <dbReference type="ChEBI" id="CHEBI:15377"/>
        <dbReference type="ChEBI" id="CHEBI:15378"/>
        <dbReference type="ChEBI" id="CHEBI:17544"/>
        <dbReference type="ChEBI" id="CHEBI:29985"/>
        <dbReference type="ChEBI" id="CHEBI:30616"/>
        <dbReference type="ChEBI" id="CHEBI:43474"/>
        <dbReference type="ChEBI" id="CHEBI:58228"/>
        <dbReference type="ChEBI" id="CHEBI:58359"/>
        <dbReference type="ChEBI" id="CHEBI:456216"/>
        <dbReference type="EC" id="6.3.5.5"/>
    </reaction>
</comment>
<feature type="binding site" evidence="8">
    <location>
        <position position="288"/>
    </location>
    <ligand>
        <name>L-glutamine</name>
        <dbReference type="ChEBI" id="CHEBI:58359"/>
    </ligand>
</feature>
<feature type="active site" description="Nucleophile" evidence="8">
    <location>
        <position position="246"/>
    </location>
</feature>
<protein>
    <recommendedName>
        <fullName evidence="8">Carbamoyl phosphate synthase small chain</fullName>
        <ecNumber evidence="8">6.3.5.5</ecNumber>
    </recommendedName>
    <alternativeName>
        <fullName evidence="8">Carbamoyl phosphate synthetase glutamine chain</fullName>
    </alternativeName>
</protein>
<comment type="similarity">
    <text evidence="2 8">Belongs to the CarA family.</text>
</comment>
<feature type="binding site" evidence="8">
    <location>
        <position position="290"/>
    </location>
    <ligand>
        <name>L-glutamine</name>
        <dbReference type="ChEBI" id="CHEBI:58359"/>
    </ligand>
</feature>
<reference evidence="10 11" key="1">
    <citation type="journal article" date="2021" name="Sci. Rep.">
        <title>The distribution of antibiotic resistance genes in chicken gut microbiota commensals.</title>
        <authorList>
            <person name="Juricova H."/>
            <person name="Matiasovicova J."/>
            <person name="Kubasova T."/>
            <person name="Cejkova D."/>
            <person name="Rychlik I."/>
        </authorList>
    </citation>
    <scope>NUCLEOTIDE SEQUENCE [LARGE SCALE GENOMIC DNA]</scope>
    <source>
        <strain evidence="10 11">An537</strain>
    </source>
</reference>
<dbReference type="PRINTS" id="PR00099">
    <property type="entry name" value="CPSGATASE"/>
</dbReference>
<dbReference type="PRINTS" id="PR00096">
    <property type="entry name" value="GATASE"/>
</dbReference>
<comment type="subunit">
    <text evidence="8">Composed of two chains; the small (or glutamine) chain promotes the hydrolysis of glutamine to ammonia, which is used by the large (or ammonia) chain to synthesize carbamoyl phosphate. Tetramer of heterodimers (alpha,beta)4.</text>
</comment>
<dbReference type="EMBL" id="JACJLA010000033">
    <property type="protein sequence ID" value="MBM6913692.1"/>
    <property type="molecule type" value="Genomic_DNA"/>
</dbReference>
<keyword evidence="4 8" id="KW-0547">Nucleotide-binding</keyword>
<keyword evidence="8" id="KW-0055">Arginine biosynthesis</keyword>
<dbReference type="SUPFAM" id="SSF52021">
    <property type="entry name" value="Carbamoyl phosphate synthetase, small subunit N-terminal domain"/>
    <property type="match status" value="1"/>
</dbReference>
<proteinExistence type="inferred from homology"/>
<feature type="active site" evidence="8">
    <location>
        <position position="333"/>
    </location>
</feature>
<evidence type="ECO:0000256" key="3">
    <source>
        <dbReference type="ARBA" id="ARBA00022598"/>
    </source>
</evidence>
<sequence length="355" mass="39176">MKGKLVLQDGAVFEGELLGGAPILGEVVFNTGMTGYQEIVTDPSYADQIITLTYPLIGNYGVFRDIVQAPKPYCRGMIVGELCTFPSNWQNEGRFEEFLRAYGVPCLYNVDTRAITRRIRNHGVMKGVICPADTDEARIEALLAQELPTDQVARVTTTWEGHRGADNADFHVAVYDFGVKENILQSLERCGCRLTIYPAATKAETVLAANPDGIFLSNGPGDPKSLDYAVEEVKKLMGKKPIFGICMGHQVLALAYGGDTYKMRFGHRGSNHPVKDLETGRIYITSQNHGYAVSEESLNGADVTITHRSVNDGSVEGMRHNTMPIMSVQYHPEASPGPTDNLYLFEQFKELMRKG</sequence>
<dbReference type="GO" id="GO:0004088">
    <property type="term" value="F:carbamoyl-phosphate synthase (glutamine-hydrolyzing) activity"/>
    <property type="evidence" value="ECO:0007669"/>
    <property type="project" value="UniProtKB-EC"/>
</dbReference>
<evidence type="ECO:0000256" key="7">
    <source>
        <dbReference type="ARBA" id="ARBA00048816"/>
    </source>
</evidence>
<comment type="pathway">
    <text evidence="8">Pyrimidine metabolism; UMP biosynthesis via de novo pathway; (S)-dihydroorotate from bicarbonate: step 1/3.</text>
</comment>
<dbReference type="RefSeq" id="WP_028255415.1">
    <property type="nucleotide sequence ID" value="NZ_JACJLA010000033.1"/>
</dbReference>
<dbReference type="SMART" id="SM01097">
    <property type="entry name" value="CPSase_sm_chain"/>
    <property type="match status" value="1"/>
</dbReference>
<dbReference type="Gene3D" id="3.50.30.20">
    <property type="entry name" value="Carbamoyl-phosphate synthase small subunit, N-terminal domain"/>
    <property type="match status" value="1"/>
</dbReference>
<feature type="active site" evidence="8">
    <location>
        <position position="331"/>
    </location>
</feature>
<keyword evidence="3 8" id="KW-0436">Ligase</keyword>
<evidence type="ECO:0000256" key="5">
    <source>
        <dbReference type="ARBA" id="ARBA00022840"/>
    </source>
</evidence>
<keyword evidence="11" id="KW-1185">Reference proteome</keyword>
<accession>A0ABS2GK98</accession>
<dbReference type="PANTHER" id="PTHR43418:SF7">
    <property type="entry name" value="CARBAMOYL-PHOSPHATE SYNTHASE SMALL CHAIN"/>
    <property type="match status" value="1"/>
</dbReference>
<evidence type="ECO:0000256" key="2">
    <source>
        <dbReference type="ARBA" id="ARBA00007800"/>
    </source>
</evidence>
<dbReference type="NCBIfam" id="NF009475">
    <property type="entry name" value="PRK12838.1"/>
    <property type="match status" value="1"/>
</dbReference>
<evidence type="ECO:0000259" key="9">
    <source>
        <dbReference type="SMART" id="SM01097"/>
    </source>
</evidence>
<feature type="binding site" evidence="8">
    <location>
        <position position="219"/>
    </location>
    <ligand>
        <name>L-glutamine</name>
        <dbReference type="ChEBI" id="CHEBI:58359"/>
    </ligand>
</feature>
<dbReference type="PROSITE" id="PS51273">
    <property type="entry name" value="GATASE_TYPE_1"/>
    <property type="match status" value="1"/>
</dbReference>
<dbReference type="InterPro" id="IPR035686">
    <property type="entry name" value="CPSase_GATase1"/>
</dbReference>
<evidence type="ECO:0000256" key="6">
    <source>
        <dbReference type="ARBA" id="ARBA00022962"/>
    </source>
</evidence>
<dbReference type="InterPro" id="IPR006274">
    <property type="entry name" value="CarbamoylP_synth_ssu"/>
</dbReference>
<organism evidence="10 11">
    <name type="scientific">Veillonella magna</name>
    <dbReference type="NCBI Taxonomy" id="464322"/>
    <lineage>
        <taxon>Bacteria</taxon>
        <taxon>Bacillati</taxon>
        <taxon>Bacillota</taxon>
        <taxon>Negativicutes</taxon>
        <taxon>Veillonellales</taxon>
        <taxon>Veillonellaceae</taxon>
        <taxon>Veillonella</taxon>
    </lineage>
</organism>